<organism evidence="1 3">
    <name type="scientific">Rothia aeria</name>
    <dbReference type="NCBI Taxonomy" id="172042"/>
    <lineage>
        <taxon>Bacteria</taxon>
        <taxon>Bacillati</taxon>
        <taxon>Actinomycetota</taxon>
        <taxon>Actinomycetes</taxon>
        <taxon>Micrococcales</taxon>
        <taxon>Micrococcaceae</taxon>
        <taxon>Rothia</taxon>
    </lineage>
</organism>
<evidence type="ECO:0000313" key="4">
    <source>
        <dbReference type="Proteomes" id="UP000282386"/>
    </source>
</evidence>
<sequence length="223" mass="25176">MTTDIITTEFRDSWYAPRIDPPIPAHWPVTGEERGTLEDALWRLLSTGESDTARYEYYFWETPSLRDAYGSADWDGEVRAYIRQLIDSRRAYIAALGGVPGTPLNLSLAELERQGVKMNPDFGCCGIPHEAPQDGHTWYGYVSLGPEEAEELIKNGETRLSCGAFVTGEELEEMSDAEYNRINSAVIRQHILPVFERHGVEIDWDGTYIELPVLKNAEFFAAP</sequence>
<dbReference type="KEGG" id="raj:RA11412_1495"/>
<evidence type="ECO:0000313" key="3">
    <source>
        <dbReference type="Proteomes" id="UP000250241"/>
    </source>
</evidence>
<evidence type="ECO:0000313" key="1">
    <source>
        <dbReference type="EMBL" id="BAV87794.1"/>
    </source>
</evidence>
<proteinExistence type="predicted"/>
<name>A0A2Z5R002_9MICC</name>
<protein>
    <submittedName>
        <fullName evidence="1">Uncharacterized protein</fullName>
    </submittedName>
</protein>
<accession>A0A2Z5R002</accession>
<reference evidence="1 3" key="1">
    <citation type="submission" date="2016-10" db="EMBL/GenBank/DDBJ databases">
        <title>Genome sequence of Rothia aeria strain JCM11412.</title>
        <authorList>
            <person name="Nambu T."/>
        </authorList>
    </citation>
    <scope>NUCLEOTIDE SEQUENCE [LARGE SCALE GENOMIC DNA]</scope>
    <source>
        <strain evidence="1 3">JCM 11412</strain>
    </source>
</reference>
<dbReference type="Proteomes" id="UP000250241">
    <property type="component" value="Chromosome"/>
</dbReference>
<gene>
    <name evidence="2" type="ORF">NCTC10207_00874</name>
    <name evidence="1" type="ORF">RA11412_1495</name>
</gene>
<evidence type="ECO:0000313" key="2">
    <source>
        <dbReference type="EMBL" id="VEI22788.1"/>
    </source>
</evidence>
<dbReference type="RefSeq" id="WP_006888887.1">
    <property type="nucleotide sequence ID" value="NZ_CAJPQC010000003.1"/>
</dbReference>
<dbReference type="AlphaFoldDB" id="A0A2Z5R002"/>
<reference evidence="2 4" key="2">
    <citation type="submission" date="2018-12" db="EMBL/GenBank/DDBJ databases">
        <authorList>
            <consortium name="Pathogen Informatics"/>
        </authorList>
    </citation>
    <scope>NUCLEOTIDE SEQUENCE [LARGE SCALE GENOMIC DNA]</scope>
    <source>
        <strain evidence="2 4">NCTC10207</strain>
    </source>
</reference>
<dbReference type="Proteomes" id="UP000282386">
    <property type="component" value="Chromosome"/>
</dbReference>
<dbReference type="GeneID" id="93861042"/>
<dbReference type="EMBL" id="LR134479">
    <property type="protein sequence ID" value="VEI22788.1"/>
    <property type="molecule type" value="Genomic_DNA"/>
</dbReference>
<dbReference type="EMBL" id="AP017895">
    <property type="protein sequence ID" value="BAV87794.1"/>
    <property type="molecule type" value="Genomic_DNA"/>
</dbReference>
<keyword evidence="3" id="KW-1185">Reference proteome</keyword>